<name>A0A7G2C7C7_9TRYP</name>
<dbReference type="EMBL" id="LR877148">
    <property type="protein sequence ID" value="CAD2214994.1"/>
    <property type="molecule type" value="Genomic_DNA"/>
</dbReference>
<dbReference type="CDD" id="cd03001">
    <property type="entry name" value="PDI_a_P5"/>
    <property type="match status" value="1"/>
</dbReference>
<sequence length="404" mass="43820">MAPKSFIAALVLICVLLLTPSVYGFPFSKESGVTELTPATFSSFIDTHKPVVILFYAPWCGHCKNFHPEYEKFARLVKGSIRVGAVNADTHSSLGQQFSVRGFPTIKYWSSGKNNAPVDYNNQRSAGALQQTVLGDVSQARVKKASGKDELESIVRSAPHKKAAVLISSKTKVPALFSIASLSPKLKDIIFVFVGGVTADKYAELGVSTSPTILFIEDGGEGLKRTVFKGKEIAYDPIARFFLDCATNGTSTEETDNAAPAAEPEHNEPKANPPLAPEALAKNSLRDFCTHSSVKVNGKIPLCVIGLQRTIDLNALHDTFSRDSVLFFDASGSLGELKTALKDDFSFTDGEIDKLLEKNTVVVFRSSKKNLVRYTGDAAGTTAEINDFLQHVLNGEVRLLKKTL</sequence>
<proteinExistence type="predicted"/>
<feature type="chain" id="PRO_5028997601" evidence="2">
    <location>
        <begin position="25"/>
        <end position="404"/>
    </location>
</feature>
<dbReference type="AlphaFoldDB" id="A0A7G2C7C7"/>
<reference evidence="4 5" key="1">
    <citation type="submission" date="2020-08" db="EMBL/GenBank/DDBJ databases">
        <authorList>
            <person name="Newling K."/>
            <person name="Davey J."/>
            <person name="Forrester S."/>
        </authorList>
    </citation>
    <scope>NUCLEOTIDE SEQUENCE [LARGE SCALE GENOMIC DNA]</scope>
    <source>
        <strain evidence="5">Crithidia deanei Carvalho (ATCC PRA-265)</strain>
    </source>
</reference>
<dbReference type="GO" id="GO:0005788">
    <property type="term" value="C:endoplasmic reticulum lumen"/>
    <property type="evidence" value="ECO:0007669"/>
    <property type="project" value="TreeGrafter"/>
</dbReference>
<organism evidence="4 5">
    <name type="scientific">Angomonas deanei</name>
    <dbReference type="NCBI Taxonomy" id="59799"/>
    <lineage>
        <taxon>Eukaryota</taxon>
        <taxon>Discoba</taxon>
        <taxon>Euglenozoa</taxon>
        <taxon>Kinetoplastea</taxon>
        <taxon>Metakinetoplastina</taxon>
        <taxon>Trypanosomatida</taxon>
        <taxon>Trypanosomatidae</taxon>
        <taxon>Strigomonadinae</taxon>
        <taxon>Angomonas</taxon>
    </lineage>
</organism>
<dbReference type="InterPro" id="IPR013766">
    <property type="entry name" value="Thioredoxin_domain"/>
</dbReference>
<feature type="region of interest" description="Disordered" evidence="1">
    <location>
        <begin position="250"/>
        <end position="277"/>
    </location>
</feature>
<dbReference type="Gene3D" id="3.40.30.10">
    <property type="entry name" value="Glutaredoxin"/>
    <property type="match status" value="1"/>
</dbReference>
<dbReference type="Proteomes" id="UP000515908">
    <property type="component" value="Chromosome 04"/>
</dbReference>
<keyword evidence="5" id="KW-1185">Reference proteome</keyword>
<feature type="signal peptide" evidence="2">
    <location>
        <begin position="1"/>
        <end position="24"/>
    </location>
</feature>
<dbReference type="PRINTS" id="PR00421">
    <property type="entry name" value="THIOREDOXIN"/>
</dbReference>
<gene>
    <name evidence="4" type="ORF">ADEAN_000244700</name>
</gene>
<feature type="domain" description="Thioredoxin" evidence="3">
    <location>
        <begin position="16"/>
        <end position="160"/>
    </location>
</feature>
<evidence type="ECO:0000259" key="3">
    <source>
        <dbReference type="PROSITE" id="PS51352"/>
    </source>
</evidence>
<protein>
    <submittedName>
        <fullName evidence="4">Thioredoxin, putative</fullName>
    </submittedName>
</protein>
<evidence type="ECO:0000256" key="2">
    <source>
        <dbReference type="SAM" id="SignalP"/>
    </source>
</evidence>
<evidence type="ECO:0000313" key="4">
    <source>
        <dbReference type="EMBL" id="CAD2214994.1"/>
    </source>
</evidence>
<dbReference type="PANTHER" id="PTHR45815">
    <property type="entry name" value="PROTEIN DISULFIDE-ISOMERASE A6"/>
    <property type="match status" value="1"/>
</dbReference>
<dbReference type="GO" id="GO:0034976">
    <property type="term" value="P:response to endoplasmic reticulum stress"/>
    <property type="evidence" value="ECO:0007669"/>
    <property type="project" value="TreeGrafter"/>
</dbReference>
<dbReference type="GO" id="GO:0015035">
    <property type="term" value="F:protein-disulfide reductase activity"/>
    <property type="evidence" value="ECO:0007669"/>
    <property type="project" value="TreeGrafter"/>
</dbReference>
<keyword evidence="2" id="KW-0732">Signal</keyword>
<dbReference type="PROSITE" id="PS00194">
    <property type="entry name" value="THIOREDOXIN_1"/>
    <property type="match status" value="1"/>
</dbReference>
<dbReference type="PANTHER" id="PTHR45815:SF3">
    <property type="entry name" value="PROTEIN DISULFIDE-ISOMERASE A6"/>
    <property type="match status" value="1"/>
</dbReference>
<dbReference type="PROSITE" id="PS51352">
    <property type="entry name" value="THIOREDOXIN_2"/>
    <property type="match status" value="1"/>
</dbReference>
<dbReference type="SUPFAM" id="SSF52833">
    <property type="entry name" value="Thioredoxin-like"/>
    <property type="match status" value="1"/>
</dbReference>
<dbReference type="Pfam" id="PF00085">
    <property type="entry name" value="Thioredoxin"/>
    <property type="match status" value="1"/>
</dbReference>
<dbReference type="InterPro" id="IPR017937">
    <property type="entry name" value="Thioredoxin_CS"/>
</dbReference>
<dbReference type="VEuPathDB" id="TriTrypDB:ADEAN_000244700"/>
<evidence type="ECO:0000256" key="1">
    <source>
        <dbReference type="SAM" id="MobiDB-lite"/>
    </source>
</evidence>
<evidence type="ECO:0000313" key="5">
    <source>
        <dbReference type="Proteomes" id="UP000515908"/>
    </source>
</evidence>
<dbReference type="InterPro" id="IPR036249">
    <property type="entry name" value="Thioredoxin-like_sf"/>
</dbReference>
<accession>A0A7G2C7C7</accession>